<gene>
    <name evidence="1" type="ORF">N7494_012800</name>
</gene>
<sequence>MLPDAMLVSIRPGRPKVSEDCIILGQHPDVDCMDQTSDEANTRDRDVSKRQAHLHLVETNHDDLAVNAQSKRVLTGLA</sequence>
<accession>A0AAD6CMJ2</accession>
<organism evidence="1 2">
    <name type="scientific">Penicillium frequentans</name>
    <dbReference type="NCBI Taxonomy" id="3151616"/>
    <lineage>
        <taxon>Eukaryota</taxon>
        <taxon>Fungi</taxon>
        <taxon>Dikarya</taxon>
        <taxon>Ascomycota</taxon>
        <taxon>Pezizomycotina</taxon>
        <taxon>Eurotiomycetes</taxon>
        <taxon>Eurotiomycetidae</taxon>
        <taxon>Eurotiales</taxon>
        <taxon>Aspergillaceae</taxon>
        <taxon>Penicillium</taxon>
    </lineage>
</organism>
<dbReference type="AlphaFoldDB" id="A0AAD6CMJ2"/>
<reference evidence="1 2" key="1">
    <citation type="journal article" date="2023" name="IMA Fungus">
        <title>Comparative genomic study of the Penicillium genus elucidates a diverse pangenome and 15 lateral gene transfer events.</title>
        <authorList>
            <person name="Petersen C."/>
            <person name="Sorensen T."/>
            <person name="Nielsen M.R."/>
            <person name="Sondergaard T.E."/>
            <person name="Sorensen J.L."/>
            <person name="Fitzpatrick D.A."/>
            <person name="Frisvad J.C."/>
            <person name="Nielsen K.L."/>
        </authorList>
    </citation>
    <scope>NUCLEOTIDE SEQUENCE [LARGE SCALE GENOMIC DNA]</scope>
    <source>
        <strain evidence="1 2">IBT 35679</strain>
    </source>
</reference>
<keyword evidence="2" id="KW-1185">Reference proteome</keyword>
<evidence type="ECO:0000313" key="1">
    <source>
        <dbReference type="EMBL" id="KAJ5526150.1"/>
    </source>
</evidence>
<evidence type="ECO:0000313" key="2">
    <source>
        <dbReference type="Proteomes" id="UP001220324"/>
    </source>
</evidence>
<comment type="caution">
    <text evidence="1">The sequence shown here is derived from an EMBL/GenBank/DDBJ whole genome shotgun (WGS) entry which is preliminary data.</text>
</comment>
<dbReference type="EMBL" id="JAQIZZ010000008">
    <property type="protein sequence ID" value="KAJ5526150.1"/>
    <property type="molecule type" value="Genomic_DNA"/>
</dbReference>
<protein>
    <submittedName>
        <fullName evidence="1">Uncharacterized protein</fullName>
    </submittedName>
</protein>
<name>A0AAD6CMJ2_9EURO</name>
<dbReference type="Proteomes" id="UP001220324">
    <property type="component" value="Unassembled WGS sequence"/>
</dbReference>
<proteinExistence type="predicted"/>